<proteinExistence type="inferred from homology"/>
<evidence type="ECO:0000259" key="12">
    <source>
        <dbReference type="Pfam" id="PF08345"/>
    </source>
</evidence>
<dbReference type="EMBL" id="UOFL01000034">
    <property type="protein sequence ID" value="VAW72081.1"/>
    <property type="molecule type" value="Genomic_DNA"/>
</dbReference>
<sequence>MAIVKAETIQGFGHLPALRQLGLMIALAGSVALGVAVVLWSQSPNYSLLYGNLDGKNAGQVLESLQKIGVQYKLDGKSGAILVSSKDVHKARIHLAKEGLPKGTGRGLEFLSEEESFKTSKFTQYRRYIHAQEIELARSISTIASVASARVHLAVPERSAFIGRTQSKPKATVIVRLYGGRNLAYGQVKAIVHMVASSIPGLSDTSVSVIDQNGRLLTRGGKGGNFAMSDSQFDYKNRIETQYMRKITELISPIVGEGRIRAKVEAELVLTRVDQTRESYNPDYPAVSSETIIKSKSKGGSGPGGVPGSLTNQPPKTGTTIAKNKGSALKSSTGRSSSRITRNYRNDKTISHIRTAAGKVKRLSIAVLIDDKRSVDEEGAVIKTPLTKKELEQFTALIKQATGFNVKRGDTIKVSNVTFYSPPVPKAIPPIPLLEQAWVWTVAKQAVGIFVVLILFFAVLKPVMRSLAEKGIEMDNIKASQQTLEIQATQQGADGDQQNALPNPEGSRYDEQLTIAKNMVGQDPGRVAQVVKNWVSTDGG</sequence>
<evidence type="ECO:0000313" key="13">
    <source>
        <dbReference type="EMBL" id="VAW72081.1"/>
    </source>
</evidence>
<feature type="region of interest" description="Disordered" evidence="9">
    <location>
        <begin position="292"/>
        <end position="339"/>
    </location>
</feature>
<evidence type="ECO:0000256" key="10">
    <source>
        <dbReference type="SAM" id="Phobius"/>
    </source>
</evidence>
<comment type="subcellular location">
    <subcellularLocation>
        <location evidence="1">Bacterial flagellum basal body</location>
    </subcellularLocation>
    <subcellularLocation>
        <location evidence="2">Cell membrane</location>
        <topology evidence="2">Multi-pass membrane protein</topology>
    </subcellularLocation>
</comment>
<evidence type="ECO:0000256" key="7">
    <source>
        <dbReference type="ARBA" id="ARBA00023136"/>
    </source>
</evidence>
<keyword evidence="8" id="KW-0975">Bacterial flagellum</keyword>
<dbReference type="InterPro" id="IPR000067">
    <property type="entry name" value="FlgMring_FliF"/>
</dbReference>
<feature type="transmembrane region" description="Helical" evidence="10">
    <location>
        <begin position="437"/>
        <end position="460"/>
    </location>
</feature>
<dbReference type="GO" id="GO:0009431">
    <property type="term" value="C:bacterial-type flagellum basal body, MS ring"/>
    <property type="evidence" value="ECO:0007669"/>
    <property type="project" value="InterPro"/>
</dbReference>
<reference evidence="13" key="1">
    <citation type="submission" date="2018-06" db="EMBL/GenBank/DDBJ databases">
        <authorList>
            <person name="Zhirakovskaya E."/>
        </authorList>
    </citation>
    <scope>NUCLEOTIDE SEQUENCE</scope>
</reference>
<evidence type="ECO:0000259" key="11">
    <source>
        <dbReference type="Pfam" id="PF01514"/>
    </source>
</evidence>
<feature type="domain" description="Flagellar M-ring N-terminal" evidence="11">
    <location>
        <begin position="42"/>
        <end position="218"/>
    </location>
</feature>
<feature type="domain" description="Flagellar M-ring C-terminal" evidence="12">
    <location>
        <begin position="252"/>
        <end position="419"/>
    </location>
</feature>
<dbReference type="Pfam" id="PF08345">
    <property type="entry name" value="YscJ_FliF_C"/>
    <property type="match status" value="1"/>
</dbReference>
<name>A0A3B0XWZ9_9ZZZZ</name>
<dbReference type="InterPro" id="IPR006182">
    <property type="entry name" value="FliF_N_dom"/>
</dbReference>
<gene>
    <name evidence="13" type="ORF">MNBD_GAMMA12-3044</name>
</gene>
<dbReference type="NCBIfam" id="TIGR00206">
    <property type="entry name" value="fliF"/>
    <property type="match status" value="1"/>
</dbReference>
<keyword evidence="13" id="KW-0969">Cilium</keyword>
<dbReference type="Pfam" id="PF01514">
    <property type="entry name" value="YscJ_FliF"/>
    <property type="match status" value="1"/>
</dbReference>
<feature type="compositionally biased region" description="Polar residues" evidence="9">
    <location>
        <begin position="310"/>
        <end position="322"/>
    </location>
</feature>
<keyword evidence="13" id="KW-0282">Flagellum</keyword>
<protein>
    <submittedName>
        <fullName evidence="13">Flagellar M-ring protein FliF</fullName>
    </submittedName>
</protein>
<keyword evidence="13" id="KW-0966">Cell projection</keyword>
<accession>A0A3B0XWZ9</accession>
<dbReference type="AlphaFoldDB" id="A0A3B0XWZ9"/>
<evidence type="ECO:0000256" key="4">
    <source>
        <dbReference type="ARBA" id="ARBA00022475"/>
    </source>
</evidence>
<dbReference type="PIRSF" id="PIRSF004862">
    <property type="entry name" value="FliF"/>
    <property type="match status" value="1"/>
</dbReference>
<evidence type="ECO:0000256" key="2">
    <source>
        <dbReference type="ARBA" id="ARBA00004651"/>
    </source>
</evidence>
<evidence type="ECO:0000256" key="5">
    <source>
        <dbReference type="ARBA" id="ARBA00022692"/>
    </source>
</evidence>
<dbReference type="PANTHER" id="PTHR30046:SF0">
    <property type="entry name" value="FLAGELLAR M-RING PROTEIN"/>
    <property type="match status" value="1"/>
</dbReference>
<dbReference type="InterPro" id="IPR043427">
    <property type="entry name" value="YscJ/FliF"/>
</dbReference>
<evidence type="ECO:0000256" key="3">
    <source>
        <dbReference type="ARBA" id="ARBA00007971"/>
    </source>
</evidence>
<evidence type="ECO:0000256" key="9">
    <source>
        <dbReference type="SAM" id="MobiDB-lite"/>
    </source>
</evidence>
<evidence type="ECO:0000256" key="6">
    <source>
        <dbReference type="ARBA" id="ARBA00022989"/>
    </source>
</evidence>
<comment type="similarity">
    <text evidence="3">Belongs to the FliF family.</text>
</comment>
<dbReference type="Gene3D" id="3.30.300.30">
    <property type="match status" value="1"/>
</dbReference>
<dbReference type="GO" id="GO:0005886">
    <property type="term" value="C:plasma membrane"/>
    <property type="evidence" value="ECO:0007669"/>
    <property type="project" value="UniProtKB-SubCell"/>
</dbReference>
<keyword evidence="6 10" id="KW-1133">Transmembrane helix</keyword>
<evidence type="ECO:0000256" key="8">
    <source>
        <dbReference type="ARBA" id="ARBA00023143"/>
    </source>
</evidence>
<organism evidence="13">
    <name type="scientific">hydrothermal vent metagenome</name>
    <dbReference type="NCBI Taxonomy" id="652676"/>
    <lineage>
        <taxon>unclassified sequences</taxon>
        <taxon>metagenomes</taxon>
        <taxon>ecological metagenomes</taxon>
    </lineage>
</organism>
<dbReference type="InterPro" id="IPR013556">
    <property type="entry name" value="Flag_M-ring_C"/>
</dbReference>
<dbReference type="PRINTS" id="PR01009">
    <property type="entry name" value="FLGMRINGFLIF"/>
</dbReference>
<feature type="transmembrane region" description="Helical" evidence="10">
    <location>
        <begin position="21"/>
        <end position="40"/>
    </location>
</feature>
<keyword evidence="5 10" id="KW-0812">Transmembrane</keyword>
<dbReference type="InterPro" id="IPR045851">
    <property type="entry name" value="AMP-bd_C_sf"/>
</dbReference>
<dbReference type="GO" id="GO:0003774">
    <property type="term" value="F:cytoskeletal motor activity"/>
    <property type="evidence" value="ECO:0007669"/>
    <property type="project" value="InterPro"/>
</dbReference>
<dbReference type="GO" id="GO:0071973">
    <property type="term" value="P:bacterial-type flagellum-dependent cell motility"/>
    <property type="evidence" value="ECO:0007669"/>
    <property type="project" value="InterPro"/>
</dbReference>
<dbReference type="PANTHER" id="PTHR30046">
    <property type="entry name" value="FLAGELLAR M-RING PROTEIN"/>
    <property type="match status" value="1"/>
</dbReference>
<keyword evidence="4" id="KW-1003">Cell membrane</keyword>
<evidence type="ECO:0000256" key="1">
    <source>
        <dbReference type="ARBA" id="ARBA00004117"/>
    </source>
</evidence>
<keyword evidence="7 10" id="KW-0472">Membrane</keyword>